<dbReference type="EMBL" id="JAOPGA020000947">
    <property type="protein sequence ID" value="KAL0483295.1"/>
    <property type="molecule type" value="Genomic_DNA"/>
</dbReference>
<dbReference type="GO" id="GO:0004674">
    <property type="term" value="F:protein serine/threonine kinase activity"/>
    <property type="evidence" value="ECO:0007669"/>
    <property type="project" value="UniProtKB-EC"/>
</dbReference>
<name>A0AAW2Z1R7_9EUKA</name>
<keyword evidence="2 4" id="KW-0547">Nucleotide-binding</keyword>
<feature type="binding site" evidence="4">
    <location>
        <position position="657"/>
    </location>
    <ligand>
        <name>ATP</name>
        <dbReference type="ChEBI" id="CHEBI:30616"/>
    </ligand>
</feature>
<dbReference type="Pfam" id="PF00069">
    <property type="entry name" value="Pkinase"/>
    <property type="match status" value="1"/>
</dbReference>
<gene>
    <name evidence="7" type="ORF">AKO1_014620</name>
</gene>
<evidence type="ECO:0000259" key="6">
    <source>
        <dbReference type="PROSITE" id="PS50011"/>
    </source>
</evidence>
<dbReference type="SMART" id="SM00220">
    <property type="entry name" value="S_TKc"/>
    <property type="match status" value="1"/>
</dbReference>
<feature type="compositionally biased region" description="Acidic residues" evidence="5">
    <location>
        <begin position="561"/>
        <end position="571"/>
    </location>
</feature>
<evidence type="ECO:0000256" key="5">
    <source>
        <dbReference type="SAM" id="MobiDB-lite"/>
    </source>
</evidence>
<dbReference type="Gene3D" id="1.10.510.10">
    <property type="entry name" value="Transferase(Phosphotransferase) domain 1"/>
    <property type="match status" value="1"/>
</dbReference>
<proteinExistence type="predicted"/>
<feature type="region of interest" description="Disordered" evidence="5">
    <location>
        <begin position="484"/>
        <end position="509"/>
    </location>
</feature>
<accession>A0AAW2Z1R7</accession>
<evidence type="ECO:0000256" key="4">
    <source>
        <dbReference type="PROSITE-ProRule" id="PRU10141"/>
    </source>
</evidence>
<feature type="domain" description="Protein kinase" evidence="6">
    <location>
        <begin position="623"/>
        <end position="872"/>
    </location>
</feature>
<reference evidence="7 8" key="1">
    <citation type="submission" date="2024-03" db="EMBL/GenBank/DDBJ databases">
        <title>The Acrasis kona genome and developmental transcriptomes reveal deep origins of eukaryotic multicellular pathways.</title>
        <authorList>
            <person name="Sheikh S."/>
            <person name="Fu C.-J."/>
            <person name="Brown M.W."/>
            <person name="Baldauf S.L."/>
        </authorList>
    </citation>
    <scope>NUCLEOTIDE SEQUENCE [LARGE SCALE GENOMIC DNA]</scope>
    <source>
        <strain evidence="7 8">ATCC MYA-3509</strain>
    </source>
</reference>
<dbReference type="InterPro" id="IPR011009">
    <property type="entry name" value="Kinase-like_dom_sf"/>
</dbReference>
<feature type="compositionally biased region" description="Polar residues" evidence="5">
    <location>
        <begin position="484"/>
        <end position="494"/>
    </location>
</feature>
<dbReference type="Proteomes" id="UP001431209">
    <property type="component" value="Unassembled WGS sequence"/>
</dbReference>
<organism evidence="7 8">
    <name type="scientific">Acrasis kona</name>
    <dbReference type="NCBI Taxonomy" id="1008807"/>
    <lineage>
        <taxon>Eukaryota</taxon>
        <taxon>Discoba</taxon>
        <taxon>Heterolobosea</taxon>
        <taxon>Tetramitia</taxon>
        <taxon>Eutetramitia</taxon>
        <taxon>Acrasidae</taxon>
        <taxon>Acrasis</taxon>
    </lineage>
</organism>
<dbReference type="InterPro" id="IPR000719">
    <property type="entry name" value="Prot_kinase_dom"/>
</dbReference>
<evidence type="ECO:0000256" key="1">
    <source>
        <dbReference type="ARBA" id="ARBA00012513"/>
    </source>
</evidence>
<evidence type="ECO:0000313" key="8">
    <source>
        <dbReference type="Proteomes" id="UP001431209"/>
    </source>
</evidence>
<dbReference type="PROSITE" id="PS00107">
    <property type="entry name" value="PROTEIN_KINASE_ATP"/>
    <property type="match status" value="1"/>
</dbReference>
<dbReference type="SUPFAM" id="SSF56112">
    <property type="entry name" value="Protein kinase-like (PK-like)"/>
    <property type="match status" value="1"/>
</dbReference>
<keyword evidence="7" id="KW-0131">Cell cycle</keyword>
<feature type="region of interest" description="Disordered" evidence="5">
    <location>
        <begin position="372"/>
        <end position="449"/>
    </location>
</feature>
<feature type="region of interest" description="Disordered" evidence="5">
    <location>
        <begin position="279"/>
        <end position="301"/>
    </location>
</feature>
<comment type="caution">
    <text evidence="7">The sequence shown here is derived from an EMBL/GenBank/DDBJ whole genome shotgun (WGS) entry which is preliminary data.</text>
</comment>
<sequence length="888" mass="101930">MGISSPHRKDDATYKISHLDNSSANEFQMHAPRTRSRSVNKEPLILDFSEKSRREAAKSISLAEMFPNRTDTRNKPIKFEKDSDITLNYFEIKVELGSIQKQIKTIEEEGEQSRPRRRTWNEGQAAELMLSLEELKKRRRRLKYYRKIMALNLLSWSEYKKEREQYIKNRNDENGVVLTVVQGEDIEIEILRFDEEYRRVKLRQDTVINAKTLKAIANVDPVAAAENMVDKVMDSLANLDTHRSYDREYEKEKLTEEIARWKSRMAIKPVSQLTRSRSYLSVASDSEEEDFEEEDDEAPSAIDTDLVDGYETDDIEVVILNDVQIPGDTEGFFVTGGMKTPKQAFINDQEEEREMRSAAEYLRKSSFVMPITPDDKRLRDSDRKLSISPKLAPLPKSTRGNISTSNSTNKSSSKGLPRNNTPIDWSKEFKRNKDTMDDSDDVILDDGDDMVNNEDEEAVMMRMDAEKEDMMNSFELDHVEAFSSRVSPGNSPTHKLSEAAVKPPKSPNSVLKPLDLKAPHKKIKQSQCVNQLLQHLKDELEYSEQVKKDKISQHQKKLKGEEDDVESDEEPEIKTFRPYIIERKQSENEIKTVFSPSPRLRRDDDDIDDEERKRRKRLKQLVVELDHVLGTGGHGKVYRGQITDTGEVVAIKKVPVKAGKFSKKFIKLEVDILRQLSHVNLVKYMGCKYSSALKEYSIVLEYVDGGSLEQIIKNQGALTEDQIASVVIQVLKGLMYLHSKKVIHRDLKPGNGQVKITDFGVSAQLLNIESMRSSCVGTPYYSAPEVIQVVPYSYQADIWSLGCAMFEMMFGVRPYHDLNQVAAMYRMVKDGHPPIPQSHNFSQTCVDFLNSCWIVDWKKRPTAQTLLTHKFVEGIDNMKAIAKIFDKR</sequence>
<dbReference type="GO" id="GO:0051301">
    <property type="term" value="P:cell division"/>
    <property type="evidence" value="ECO:0007669"/>
    <property type="project" value="UniProtKB-KW"/>
</dbReference>
<dbReference type="PANTHER" id="PTHR48012">
    <property type="entry name" value="STERILE20-LIKE KINASE, ISOFORM B-RELATED"/>
    <property type="match status" value="1"/>
</dbReference>
<dbReference type="InterPro" id="IPR017441">
    <property type="entry name" value="Protein_kinase_ATP_BS"/>
</dbReference>
<dbReference type="InterPro" id="IPR050629">
    <property type="entry name" value="STE20/SPS1-PAK"/>
</dbReference>
<evidence type="ECO:0000256" key="3">
    <source>
        <dbReference type="ARBA" id="ARBA00022840"/>
    </source>
</evidence>
<dbReference type="GO" id="GO:0005524">
    <property type="term" value="F:ATP binding"/>
    <property type="evidence" value="ECO:0007669"/>
    <property type="project" value="UniProtKB-UniRule"/>
</dbReference>
<dbReference type="EC" id="2.7.11.1" evidence="1"/>
<feature type="compositionally biased region" description="Low complexity" evidence="5">
    <location>
        <begin position="403"/>
        <end position="414"/>
    </location>
</feature>
<feature type="region of interest" description="Disordered" evidence="5">
    <location>
        <begin position="546"/>
        <end position="571"/>
    </location>
</feature>
<feature type="compositionally biased region" description="Basic and acidic residues" evidence="5">
    <location>
        <begin position="425"/>
        <end position="436"/>
    </location>
</feature>
<feature type="region of interest" description="Disordered" evidence="5">
    <location>
        <begin position="587"/>
        <end position="611"/>
    </location>
</feature>
<dbReference type="GO" id="GO:0005737">
    <property type="term" value="C:cytoplasm"/>
    <property type="evidence" value="ECO:0007669"/>
    <property type="project" value="TreeGrafter"/>
</dbReference>
<keyword evidence="8" id="KW-1185">Reference proteome</keyword>
<feature type="compositionally biased region" description="Acidic residues" evidence="5">
    <location>
        <begin position="437"/>
        <end position="449"/>
    </location>
</feature>
<dbReference type="PROSITE" id="PS50011">
    <property type="entry name" value="PROTEIN_KINASE_DOM"/>
    <property type="match status" value="1"/>
</dbReference>
<feature type="compositionally biased region" description="Basic and acidic residues" evidence="5">
    <location>
        <begin position="373"/>
        <end position="385"/>
    </location>
</feature>
<evidence type="ECO:0000313" key="7">
    <source>
        <dbReference type="EMBL" id="KAL0483295.1"/>
    </source>
</evidence>
<keyword evidence="3 4" id="KW-0067">ATP-binding</keyword>
<protein>
    <recommendedName>
        <fullName evidence="1">non-specific serine/threonine protein kinase</fullName>
        <ecNumber evidence="1">2.7.11.1</ecNumber>
    </recommendedName>
</protein>
<dbReference type="CDD" id="cd06606">
    <property type="entry name" value="STKc_MAPKKK"/>
    <property type="match status" value="1"/>
</dbReference>
<feature type="compositionally biased region" description="Acidic residues" evidence="5">
    <location>
        <begin position="285"/>
        <end position="298"/>
    </location>
</feature>
<evidence type="ECO:0000256" key="2">
    <source>
        <dbReference type="ARBA" id="ARBA00022741"/>
    </source>
</evidence>
<dbReference type="AlphaFoldDB" id="A0AAW2Z1R7"/>
<keyword evidence="7" id="KW-0132">Cell division</keyword>